<evidence type="ECO:0000256" key="4">
    <source>
        <dbReference type="ARBA" id="ARBA00022741"/>
    </source>
</evidence>
<keyword evidence="5" id="KW-0378">Hydrolase</keyword>
<evidence type="ECO:0000256" key="8">
    <source>
        <dbReference type="ARBA" id="ARBA00023134"/>
    </source>
</evidence>
<evidence type="ECO:0000256" key="2">
    <source>
        <dbReference type="ARBA" id="ARBA00022540"/>
    </source>
</evidence>
<dbReference type="FunFam" id="3.40.50.300:FF:000065">
    <property type="entry name" value="Eukaryotic translation initiation factor 2 subunit gamma"/>
    <property type="match status" value="1"/>
</dbReference>
<dbReference type="GO" id="GO:0001731">
    <property type="term" value="P:formation of translation preinitiation complex"/>
    <property type="evidence" value="ECO:0007669"/>
    <property type="project" value="TreeGrafter"/>
</dbReference>
<accession>A0A0F9QD01</accession>
<feature type="region of interest" description="Disordered" evidence="10">
    <location>
        <begin position="84"/>
        <end position="108"/>
    </location>
</feature>
<dbReference type="InterPro" id="IPR000795">
    <property type="entry name" value="T_Tr_GTP-bd_dom"/>
</dbReference>
<dbReference type="PRINTS" id="PR00315">
    <property type="entry name" value="ELONGATNFCT"/>
</dbReference>
<dbReference type="PANTHER" id="PTHR42854">
    <property type="entry name" value="EUKARYOTIC TRANSLATION INITIATION FACTOR 2 SUBUNIT 3 FAMILY MEMBER"/>
    <property type="match status" value="1"/>
</dbReference>
<comment type="catalytic activity">
    <reaction evidence="9">
        <text>GTP + H2O = GDP + phosphate + H(+)</text>
        <dbReference type="Rhea" id="RHEA:19669"/>
        <dbReference type="ChEBI" id="CHEBI:15377"/>
        <dbReference type="ChEBI" id="CHEBI:15378"/>
        <dbReference type="ChEBI" id="CHEBI:37565"/>
        <dbReference type="ChEBI" id="CHEBI:43474"/>
        <dbReference type="ChEBI" id="CHEBI:58189"/>
        <dbReference type="EC" id="3.6.5.3"/>
    </reaction>
</comment>
<feature type="compositionally biased region" description="Basic and acidic residues" evidence="10">
    <location>
        <begin position="97"/>
        <end position="108"/>
    </location>
</feature>
<dbReference type="InterPro" id="IPR050543">
    <property type="entry name" value="eIF2G"/>
</dbReference>
<name>A0A0F9QD01_9ZZZZ</name>
<evidence type="ECO:0000256" key="10">
    <source>
        <dbReference type="SAM" id="MobiDB-lite"/>
    </source>
</evidence>
<gene>
    <name evidence="12" type="ORF">LCGC14_0733510</name>
</gene>
<keyword evidence="6" id="KW-0460">Magnesium</keyword>
<dbReference type="PANTHER" id="PTHR42854:SF3">
    <property type="entry name" value="EUKARYOTIC TRANSLATION INITIATION FACTOR 2 SUBUNIT 3-RELATED"/>
    <property type="match status" value="1"/>
</dbReference>
<evidence type="ECO:0000256" key="3">
    <source>
        <dbReference type="ARBA" id="ARBA00022723"/>
    </source>
</evidence>
<dbReference type="Gene3D" id="2.40.30.10">
    <property type="entry name" value="Translation factors"/>
    <property type="match status" value="2"/>
</dbReference>
<keyword evidence="2" id="KW-0396">Initiation factor</keyword>
<dbReference type="CDD" id="cd01888">
    <property type="entry name" value="eIF2_gamma"/>
    <property type="match status" value="1"/>
</dbReference>
<dbReference type="EC" id="3.6.5.3" evidence="1"/>
<evidence type="ECO:0000256" key="1">
    <source>
        <dbReference type="ARBA" id="ARBA00011986"/>
    </source>
</evidence>
<proteinExistence type="predicted"/>
<keyword evidence="8" id="KW-0342">GTP-binding</keyword>
<dbReference type="InterPro" id="IPR044128">
    <property type="entry name" value="eIF2g_GTP-bd"/>
</dbReference>
<keyword evidence="4" id="KW-0547">Nucleotide-binding</keyword>
<dbReference type="InterPro" id="IPR027417">
    <property type="entry name" value="P-loop_NTPase"/>
</dbReference>
<dbReference type="Gene3D" id="1.10.150.20">
    <property type="entry name" value="5' to 3' exonuclease, C-terminal subdomain"/>
    <property type="match status" value="1"/>
</dbReference>
<dbReference type="GO" id="GO:0003677">
    <property type="term" value="F:DNA binding"/>
    <property type="evidence" value="ECO:0007669"/>
    <property type="project" value="InterPro"/>
</dbReference>
<dbReference type="SUPFAM" id="SSF50465">
    <property type="entry name" value="EF-Tu/eEF-1alpha/eIF2-gamma C-terminal domain"/>
    <property type="match status" value="1"/>
</dbReference>
<evidence type="ECO:0000256" key="6">
    <source>
        <dbReference type="ARBA" id="ARBA00022842"/>
    </source>
</evidence>
<dbReference type="SMART" id="SM00278">
    <property type="entry name" value="HhH1"/>
    <property type="match status" value="2"/>
</dbReference>
<feature type="domain" description="Tr-type G" evidence="11">
    <location>
        <begin position="119"/>
        <end position="326"/>
    </location>
</feature>
<dbReference type="GO" id="GO:0003743">
    <property type="term" value="F:translation initiation factor activity"/>
    <property type="evidence" value="ECO:0007669"/>
    <property type="project" value="UniProtKB-KW"/>
</dbReference>
<dbReference type="PROSITE" id="PS51722">
    <property type="entry name" value="G_TR_2"/>
    <property type="match status" value="1"/>
</dbReference>
<dbReference type="GO" id="GO:0005525">
    <property type="term" value="F:GTP binding"/>
    <property type="evidence" value="ECO:0007669"/>
    <property type="project" value="UniProtKB-KW"/>
</dbReference>
<dbReference type="EMBL" id="LAZR01001706">
    <property type="protein sequence ID" value="KKN40424.1"/>
    <property type="molecule type" value="Genomic_DNA"/>
</dbReference>
<dbReference type="GO" id="GO:0005829">
    <property type="term" value="C:cytosol"/>
    <property type="evidence" value="ECO:0007669"/>
    <property type="project" value="TreeGrafter"/>
</dbReference>
<evidence type="ECO:0000259" key="11">
    <source>
        <dbReference type="PROSITE" id="PS51722"/>
    </source>
</evidence>
<dbReference type="GO" id="GO:0006281">
    <property type="term" value="P:DNA repair"/>
    <property type="evidence" value="ECO:0007669"/>
    <property type="project" value="InterPro"/>
</dbReference>
<comment type="caution">
    <text evidence="12">The sequence shown here is derived from an EMBL/GenBank/DDBJ whole genome shotgun (WGS) entry which is preliminary data.</text>
</comment>
<dbReference type="Pfam" id="PF14520">
    <property type="entry name" value="HHH_5"/>
    <property type="match status" value="1"/>
</dbReference>
<dbReference type="InterPro" id="IPR010995">
    <property type="entry name" value="DNA_repair_Rad51/TF_NusA_a-hlx"/>
</dbReference>
<evidence type="ECO:0000256" key="7">
    <source>
        <dbReference type="ARBA" id="ARBA00022917"/>
    </source>
</evidence>
<dbReference type="GO" id="GO:0003924">
    <property type="term" value="F:GTPase activity"/>
    <property type="evidence" value="ECO:0007669"/>
    <property type="project" value="InterPro"/>
</dbReference>
<dbReference type="SUPFAM" id="SSF52540">
    <property type="entry name" value="P-loop containing nucleoside triphosphate hydrolases"/>
    <property type="match status" value="1"/>
</dbReference>
<dbReference type="AlphaFoldDB" id="A0A0F9QD01"/>
<protein>
    <recommendedName>
        <fullName evidence="1">protein-synthesizing GTPase</fullName>
        <ecNumber evidence="1">3.6.5.3</ecNumber>
    </recommendedName>
</protein>
<evidence type="ECO:0000256" key="5">
    <source>
        <dbReference type="ARBA" id="ARBA00022801"/>
    </source>
</evidence>
<dbReference type="InterPro" id="IPR003583">
    <property type="entry name" value="Hlx-hairpin-Hlx_DNA-bd_motif"/>
</dbReference>
<dbReference type="GO" id="GO:0000049">
    <property type="term" value="F:tRNA binding"/>
    <property type="evidence" value="ECO:0007669"/>
    <property type="project" value="InterPro"/>
</dbReference>
<dbReference type="InterPro" id="IPR015256">
    <property type="entry name" value="eIF2g_C"/>
</dbReference>
<evidence type="ECO:0000313" key="12">
    <source>
        <dbReference type="EMBL" id="KKN40424.1"/>
    </source>
</evidence>
<dbReference type="SUPFAM" id="SSF47794">
    <property type="entry name" value="Rad51 N-terminal domain-like"/>
    <property type="match status" value="1"/>
</dbReference>
<sequence>MPIELEDIPGIGNTTADKMKAAGINSIGKLASVKPEDLVKLKIKGVGKATAEKIITNAKKMLKEKGSKEELNILKTEKADGKLVSKTKAKAKPKPKTKPESKALSKEKGARLKDLIKQQAECNIGLVGHVDHGKTSLVKALTGDWTDRHSEEQERGISIKLGYSNATILYCPSCDEYITAYLAEQKRKKGEPRFNCSKCNENLEFKRNVSFVDAPGHEILMATMLSGASLMDGACLLIAADEICPQPQTREHLAALNIAGITKIIILQNKIDAVSREQAMENHQQIREFVKGTVAEGAPIIPLSAVFGANLNLVVRAFEEIIPTPQFKDEEIFQFLVARSFDINRPGSAITELKGGVIGGSVLKGEIEIGAQIEIKPGIRSKDGYIPIKSSVISISQGQNHLKIAKPGGLIGLGTKLDPSLTKGDHLIGHLVGGPGTLPKIFDEVELKIHLLDIVIGSEVPMKVQPLKHGEKLLLVVGTEKTGGTVLKILKNSVIIKVNPPICPPEKFIYAISRIISRRYRLIGYGEKVGSN</sequence>
<dbReference type="InterPro" id="IPR009000">
    <property type="entry name" value="Transl_B-barrel_sf"/>
</dbReference>
<dbReference type="GO" id="GO:0046872">
    <property type="term" value="F:metal ion binding"/>
    <property type="evidence" value="ECO:0007669"/>
    <property type="project" value="UniProtKB-KW"/>
</dbReference>
<dbReference type="SUPFAM" id="SSF50447">
    <property type="entry name" value="Translation proteins"/>
    <property type="match status" value="1"/>
</dbReference>
<keyword evidence="7" id="KW-0648">Protein biosynthesis</keyword>
<dbReference type="CDD" id="cd03688">
    <property type="entry name" value="eIF2_gamma_II"/>
    <property type="match status" value="1"/>
</dbReference>
<feature type="compositionally biased region" description="Basic residues" evidence="10">
    <location>
        <begin position="85"/>
        <end position="96"/>
    </location>
</feature>
<dbReference type="InterPro" id="IPR044127">
    <property type="entry name" value="eIF2g_dom_2"/>
</dbReference>
<reference evidence="12" key="1">
    <citation type="journal article" date="2015" name="Nature">
        <title>Complex archaea that bridge the gap between prokaryotes and eukaryotes.</title>
        <authorList>
            <person name="Spang A."/>
            <person name="Saw J.H."/>
            <person name="Jorgensen S.L."/>
            <person name="Zaremba-Niedzwiedzka K."/>
            <person name="Martijn J."/>
            <person name="Lind A.E."/>
            <person name="van Eijk R."/>
            <person name="Schleper C."/>
            <person name="Guy L."/>
            <person name="Ettema T.J."/>
        </authorList>
    </citation>
    <scope>NUCLEOTIDE SEQUENCE</scope>
</reference>
<dbReference type="Gene3D" id="3.40.50.300">
    <property type="entry name" value="P-loop containing nucleotide triphosphate hydrolases"/>
    <property type="match status" value="1"/>
</dbReference>
<dbReference type="NCBIfam" id="TIGR03680">
    <property type="entry name" value="eif2g_arch"/>
    <property type="match status" value="1"/>
</dbReference>
<keyword evidence="3" id="KW-0479">Metal-binding</keyword>
<evidence type="ECO:0000256" key="9">
    <source>
        <dbReference type="ARBA" id="ARBA00048107"/>
    </source>
</evidence>
<dbReference type="Pfam" id="PF09173">
    <property type="entry name" value="eIF2_C"/>
    <property type="match status" value="1"/>
</dbReference>
<dbReference type="InterPro" id="IPR022424">
    <property type="entry name" value="TIF2_gsu"/>
</dbReference>
<dbReference type="NCBIfam" id="NF003077">
    <property type="entry name" value="PRK04000.1"/>
    <property type="match status" value="1"/>
</dbReference>
<organism evidence="12">
    <name type="scientific">marine sediment metagenome</name>
    <dbReference type="NCBI Taxonomy" id="412755"/>
    <lineage>
        <taxon>unclassified sequences</taxon>
        <taxon>metagenomes</taxon>
        <taxon>ecological metagenomes</taxon>
    </lineage>
</organism>
<dbReference type="InterPro" id="IPR009001">
    <property type="entry name" value="Transl_elong_EF1A/Init_IF2_C"/>
</dbReference>
<dbReference type="Pfam" id="PF00009">
    <property type="entry name" value="GTP_EFTU"/>
    <property type="match status" value="1"/>
</dbReference>